<proteinExistence type="predicted"/>
<reference evidence="1" key="1">
    <citation type="submission" date="2014-11" db="EMBL/GenBank/DDBJ databases">
        <authorList>
            <person name="Amaro Gonzalez C."/>
        </authorList>
    </citation>
    <scope>NUCLEOTIDE SEQUENCE</scope>
</reference>
<organism evidence="1">
    <name type="scientific">Anguilla anguilla</name>
    <name type="common">European freshwater eel</name>
    <name type="synonym">Muraena anguilla</name>
    <dbReference type="NCBI Taxonomy" id="7936"/>
    <lineage>
        <taxon>Eukaryota</taxon>
        <taxon>Metazoa</taxon>
        <taxon>Chordata</taxon>
        <taxon>Craniata</taxon>
        <taxon>Vertebrata</taxon>
        <taxon>Euteleostomi</taxon>
        <taxon>Actinopterygii</taxon>
        <taxon>Neopterygii</taxon>
        <taxon>Teleostei</taxon>
        <taxon>Anguilliformes</taxon>
        <taxon>Anguillidae</taxon>
        <taxon>Anguilla</taxon>
    </lineage>
</organism>
<sequence length="33" mass="3879">MLTQCSASLLGHYLLTHRKGYQYYTLDMNSIKK</sequence>
<dbReference type="AlphaFoldDB" id="A0A0E9XQQ0"/>
<protein>
    <submittedName>
        <fullName evidence="1">Uncharacterized protein</fullName>
    </submittedName>
</protein>
<accession>A0A0E9XQQ0</accession>
<evidence type="ECO:0000313" key="1">
    <source>
        <dbReference type="EMBL" id="JAI05078.1"/>
    </source>
</evidence>
<reference evidence="1" key="2">
    <citation type="journal article" date="2015" name="Fish Shellfish Immunol.">
        <title>Early steps in the European eel (Anguilla anguilla)-Vibrio vulnificus interaction in the gills: Role of the RtxA13 toxin.</title>
        <authorList>
            <person name="Callol A."/>
            <person name="Pajuelo D."/>
            <person name="Ebbesson L."/>
            <person name="Teles M."/>
            <person name="MacKenzie S."/>
            <person name="Amaro C."/>
        </authorList>
    </citation>
    <scope>NUCLEOTIDE SEQUENCE</scope>
</reference>
<dbReference type="EMBL" id="GBXM01003500">
    <property type="protein sequence ID" value="JAI05078.1"/>
    <property type="molecule type" value="Transcribed_RNA"/>
</dbReference>
<name>A0A0E9XQQ0_ANGAN</name>